<dbReference type="InterPro" id="IPR036291">
    <property type="entry name" value="NAD(P)-bd_dom_sf"/>
</dbReference>
<reference evidence="2 3" key="1">
    <citation type="submission" date="2015-03" db="EMBL/GenBank/DDBJ databases">
        <title>Draft Genome Sequence of Burkholderia andropogonis type strain ICMP2807, isolated from Sorghum bicolor.</title>
        <authorList>
            <person name="Lopes-Santos L."/>
            <person name="Castro D.B."/>
            <person name="Ottoboni L.M."/>
            <person name="Park D."/>
            <person name="Weirc B.S."/>
            <person name="Destefano S.A."/>
        </authorList>
    </citation>
    <scope>NUCLEOTIDE SEQUENCE [LARGE SCALE GENOMIC DNA]</scope>
    <source>
        <strain evidence="2 3">ICMP2807</strain>
    </source>
</reference>
<organism evidence="2 3">
    <name type="scientific">Robbsia andropogonis</name>
    <dbReference type="NCBI Taxonomy" id="28092"/>
    <lineage>
        <taxon>Bacteria</taxon>
        <taxon>Pseudomonadati</taxon>
        <taxon>Pseudomonadota</taxon>
        <taxon>Betaproteobacteria</taxon>
        <taxon>Burkholderiales</taxon>
        <taxon>Burkholderiaceae</taxon>
        <taxon>Robbsia</taxon>
    </lineage>
</organism>
<dbReference type="SUPFAM" id="SSF51735">
    <property type="entry name" value="NAD(P)-binding Rossmann-fold domains"/>
    <property type="match status" value="1"/>
</dbReference>
<accession>A0A0F5JWW6</accession>
<gene>
    <name evidence="2" type="ORF">WM40_18000</name>
</gene>
<proteinExistence type="predicted"/>
<dbReference type="Gene3D" id="3.40.50.720">
    <property type="entry name" value="NAD(P)-binding Rossmann-like Domain"/>
    <property type="match status" value="1"/>
</dbReference>
<evidence type="ECO:0000259" key="1">
    <source>
        <dbReference type="Pfam" id="PF13460"/>
    </source>
</evidence>
<dbReference type="RefSeq" id="WP_024904592.1">
    <property type="nucleotide sequence ID" value="NZ_CADFGU010000009.1"/>
</dbReference>
<name>A0A0F5JWW6_9BURK</name>
<dbReference type="Gene3D" id="3.90.25.10">
    <property type="entry name" value="UDP-galactose 4-epimerase, domain 1"/>
    <property type="match status" value="1"/>
</dbReference>
<dbReference type="AlphaFoldDB" id="A0A0F5JWW6"/>
<dbReference type="Proteomes" id="UP000033618">
    <property type="component" value="Unassembled WGS sequence"/>
</dbReference>
<dbReference type="PANTHER" id="PTHR47129">
    <property type="entry name" value="QUINONE OXIDOREDUCTASE 2"/>
    <property type="match status" value="1"/>
</dbReference>
<feature type="domain" description="NAD(P)-binding" evidence="1">
    <location>
        <begin position="6"/>
        <end position="184"/>
    </location>
</feature>
<dbReference type="OrthoDB" id="5510591at2"/>
<dbReference type="PANTHER" id="PTHR47129:SF1">
    <property type="entry name" value="NMRA-LIKE DOMAIN-CONTAINING PROTEIN"/>
    <property type="match status" value="1"/>
</dbReference>
<dbReference type="STRING" id="28092.WM40_18000"/>
<evidence type="ECO:0000313" key="2">
    <source>
        <dbReference type="EMBL" id="KKB62348.1"/>
    </source>
</evidence>
<evidence type="ECO:0000313" key="3">
    <source>
        <dbReference type="Proteomes" id="UP000033618"/>
    </source>
</evidence>
<dbReference type="InterPro" id="IPR016040">
    <property type="entry name" value="NAD(P)-bd_dom"/>
</dbReference>
<protein>
    <submittedName>
        <fullName evidence="2">Quinone oxidoreductase</fullName>
    </submittedName>
</protein>
<sequence>MIVITGATGQLGRLVIAALLRRGVAANHIVAAVRSPQNATDLAGQGVIVRRADYTEPASLDSAFAGAEKVLLISGNQVGQRVPQHQAVIDAAKRAGVALLAYTSLVHATQSPLALAAEHRATETAIAASGLPTVILRNGWYNENFETRITGAVATGAIHGCAGTGRFSSASRADYAEAAAAVLTRSTSSDIQILELAGSEGYSLADLAGKVATASGKPVQYHDLSQVEYEAALLKHGLPDAFAKILADSDAGVATGALFDEGKTLENLIGRPTTSIDETIAAILQR</sequence>
<dbReference type="Pfam" id="PF13460">
    <property type="entry name" value="NAD_binding_10"/>
    <property type="match status" value="1"/>
</dbReference>
<dbReference type="InterPro" id="IPR052718">
    <property type="entry name" value="NmrA-type_oxidoreductase"/>
</dbReference>
<dbReference type="CDD" id="cd05269">
    <property type="entry name" value="TMR_SDR_a"/>
    <property type="match status" value="1"/>
</dbReference>
<dbReference type="EMBL" id="LAQU01000021">
    <property type="protein sequence ID" value="KKB62348.1"/>
    <property type="molecule type" value="Genomic_DNA"/>
</dbReference>
<comment type="caution">
    <text evidence="2">The sequence shown here is derived from an EMBL/GenBank/DDBJ whole genome shotgun (WGS) entry which is preliminary data.</text>
</comment>
<keyword evidence="3" id="KW-1185">Reference proteome</keyword>
<dbReference type="PATRIC" id="fig|28092.6.peg.4232"/>